<feature type="compositionally biased region" description="Pro residues" evidence="1">
    <location>
        <begin position="148"/>
        <end position="164"/>
    </location>
</feature>
<feature type="region of interest" description="Disordered" evidence="1">
    <location>
        <begin position="305"/>
        <end position="382"/>
    </location>
</feature>
<dbReference type="SMART" id="SM00726">
    <property type="entry name" value="UIM"/>
    <property type="match status" value="2"/>
</dbReference>
<organism evidence="2 3">
    <name type="scientific">Daedalea quercina L-15889</name>
    <dbReference type="NCBI Taxonomy" id="1314783"/>
    <lineage>
        <taxon>Eukaryota</taxon>
        <taxon>Fungi</taxon>
        <taxon>Dikarya</taxon>
        <taxon>Basidiomycota</taxon>
        <taxon>Agaricomycotina</taxon>
        <taxon>Agaricomycetes</taxon>
        <taxon>Polyporales</taxon>
        <taxon>Fomitopsis</taxon>
    </lineage>
</organism>
<feature type="compositionally biased region" description="Basic and acidic residues" evidence="1">
    <location>
        <begin position="464"/>
        <end position="473"/>
    </location>
</feature>
<protein>
    <submittedName>
        <fullName evidence="2">Uncharacterized protein</fullName>
    </submittedName>
</protein>
<dbReference type="STRING" id="1314783.A0A165U230"/>
<dbReference type="EMBL" id="KV429033">
    <property type="protein sequence ID" value="KZT74283.1"/>
    <property type="molecule type" value="Genomic_DNA"/>
</dbReference>
<proteinExistence type="predicted"/>
<feature type="compositionally biased region" description="Pro residues" evidence="1">
    <location>
        <begin position="207"/>
        <end position="216"/>
    </location>
</feature>
<feature type="compositionally biased region" description="Low complexity" evidence="1">
    <location>
        <begin position="315"/>
        <end position="354"/>
    </location>
</feature>
<evidence type="ECO:0000256" key="1">
    <source>
        <dbReference type="SAM" id="MobiDB-lite"/>
    </source>
</evidence>
<dbReference type="Proteomes" id="UP000076727">
    <property type="component" value="Unassembled WGS sequence"/>
</dbReference>
<keyword evidence="3" id="KW-1185">Reference proteome</keyword>
<accession>A0A165U230</accession>
<dbReference type="InterPro" id="IPR003903">
    <property type="entry name" value="UIM_dom"/>
</dbReference>
<feature type="compositionally biased region" description="Polar residues" evidence="1">
    <location>
        <begin position="244"/>
        <end position="256"/>
    </location>
</feature>
<evidence type="ECO:0000313" key="3">
    <source>
        <dbReference type="Proteomes" id="UP000076727"/>
    </source>
</evidence>
<feature type="region of interest" description="Disordered" evidence="1">
    <location>
        <begin position="203"/>
        <end position="269"/>
    </location>
</feature>
<evidence type="ECO:0000313" key="2">
    <source>
        <dbReference type="EMBL" id="KZT74283.1"/>
    </source>
</evidence>
<name>A0A165U230_9APHY</name>
<dbReference type="AlphaFoldDB" id="A0A165U230"/>
<dbReference type="PROSITE" id="PS50330">
    <property type="entry name" value="UIM"/>
    <property type="match status" value="1"/>
</dbReference>
<feature type="region of interest" description="Disordered" evidence="1">
    <location>
        <begin position="40"/>
        <end position="81"/>
    </location>
</feature>
<gene>
    <name evidence="2" type="ORF">DAEQUDRAFT_720441</name>
</gene>
<reference evidence="2 3" key="1">
    <citation type="journal article" date="2016" name="Mol. Biol. Evol.">
        <title>Comparative Genomics of Early-Diverging Mushroom-Forming Fungi Provides Insights into the Origins of Lignocellulose Decay Capabilities.</title>
        <authorList>
            <person name="Nagy L.G."/>
            <person name="Riley R."/>
            <person name="Tritt A."/>
            <person name="Adam C."/>
            <person name="Daum C."/>
            <person name="Floudas D."/>
            <person name="Sun H."/>
            <person name="Yadav J.S."/>
            <person name="Pangilinan J."/>
            <person name="Larsson K.H."/>
            <person name="Matsuura K."/>
            <person name="Barry K."/>
            <person name="Labutti K."/>
            <person name="Kuo R."/>
            <person name="Ohm R.A."/>
            <person name="Bhattacharya S.S."/>
            <person name="Shirouzu T."/>
            <person name="Yoshinaga Y."/>
            <person name="Martin F.M."/>
            <person name="Grigoriev I.V."/>
            <person name="Hibbett D.S."/>
        </authorList>
    </citation>
    <scope>NUCLEOTIDE SEQUENCE [LARGE SCALE GENOMIC DNA]</scope>
    <source>
        <strain evidence="2 3">L-15889</strain>
    </source>
</reference>
<sequence>MAGYPYAMAPASASVQFPIPYTGRGPLHAIWETDTASIQQDLPNPYDRSQRTPAPPHAQQLAGPTYQITPPLPSTNRPHTFYAANPRHVASSAPEPSIRQPRSMLDMGASHSRALNSAAGDYFSHTPSARFPQPQIESAPPLRHARSSPPPVPHKPNLDQPPIPVKSVHSFPVLASRHTAPHPYAHPTLSQNSAPHATAHTLHAIPPSVPHPPHAVPRPQTAAPHHHHHHTTPPTSSRHRHVDSSPNVSLYPRTSSPKPELPPKPPANDEEFRRAMQVSLQESQTHPQYDEDAALAQALRESLVDARRPPPRHPSSFTASSSSGHSTDSGSNTSSSRVNSPYASPRPSSSAPHPAFFPGHRSLGSSAANTPLTSPNPGDTVDTAQALRMRSSSIETVLPQDVRQRIESANKNKPLPLSAPSTSRIPHASPVGQAKLTKRTAHSQSDLGHAPQASRRLSVAVEATPRETARSGESELTPVLDTLVVESPSPRQQNFTANDELPTYPSSGPAMIDEKHGLSSMVSTIESDSSGMSSAQKQLIPQELLTGISMGFGTAPIVPADSPYQDTIPTLISLPYGDKAPFYIQGPNWRSVLKFMARLPATRVEPSLDALKKLKGEARLRLVVSFVKVHSTSSEWLAGVYMSIDVPVPVNAPNAARFRSGDSSMVPWSYTMSSAPAVMRDGADGPLSKFYTIPSVPGNLYPTLPTTFPDLAMYLASALELSRNGPLEGYPGLRRLSKLVDTLYPEDRGEGLDVDEKRGMRERLKSFVGLGSKPQRSRNAEMYDLVTPFVPDDYGR</sequence>
<feature type="compositionally biased region" description="Basic residues" evidence="1">
    <location>
        <begin position="224"/>
        <end position="241"/>
    </location>
</feature>
<dbReference type="OrthoDB" id="3269480at2759"/>
<feature type="region of interest" description="Disordered" evidence="1">
    <location>
        <begin position="120"/>
        <end position="166"/>
    </location>
</feature>
<feature type="compositionally biased region" description="Polar residues" evidence="1">
    <location>
        <begin position="363"/>
        <end position="377"/>
    </location>
</feature>
<feature type="region of interest" description="Disordered" evidence="1">
    <location>
        <begin position="408"/>
        <end position="479"/>
    </location>
</feature>